<sequence length="235" mass="26148">MKVKRSQFGFIVPLVLAVVGLGIVIVGVIVYSQLKTSTSKIRPTPTPAVSTKKATSSAQKEEMVSWRQFSGVLYDSLYDDSKNEGELHNFTFSYPANWKVTRDDLKNKGGHFYQIEGTNSFAIEVSEIPGGIGGACENTTPPQDLIVRSEQTTINEQSLYLTIIGSKIKQQVKEAYLDTDPNYYCIEGVVPVETKTKSINFVLSMKFPTIISADKFLGSEEYKTGKEILSTFRFE</sequence>
<accession>A0A1F5G2M7</accession>
<proteinExistence type="predicted"/>
<name>A0A1F5G2M7_9BACT</name>
<keyword evidence="1" id="KW-0472">Membrane</keyword>
<dbReference type="EMBL" id="MFAV01000032">
    <property type="protein sequence ID" value="OGD86133.1"/>
    <property type="molecule type" value="Genomic_DNA"/>
</dbReference>
<evidence type="ECO:0000313" key="3">
    <source>
        <dbReference type="Proteomes" id="UP000176628"/>
    </source>
</evidence>
<evidence type="ECO:0000256" key="1">
    <source>
        <dbReference type="SAM" id="Phobius"/>
    </source>
</evidence>
<dbReference type="AlphaFoldDB" id="A0A1F5G2M7"/>
<organism evidence="2 3">
    <name type="scientific">Candidatus Curtissbacteria bacterium RBG_16_39_7</name>
    <dbReference type="NCBI Taxonomy" id="1797707"/>
    <lineage>
        <taxon>Bacteria</taxon>
        <taxon>Candidatus Curtissiibacteriota</taxon>
    </lineage>
</organism>
<feature type="transmembrane region" description="Helical" evidence="1">
    <location>
        <begin position="12"/>
        <end position="34"/>
    </location>
</feature>
<evidence type="ECO:0000313" key="2">
    <source>
        <dbReference type="EMBL" id="OGD86133.1"/>
    </source>
</evidence>
<dbReference type="Proteomes" id="UP000176628">
    <property type="component" value="Unassembled WGS sequence"/>
</dbReference>
<keyword evidence="1" id="KW-1133">Transmembrane helix</keyword>
<protein>
    <submittedName>
        <fullName evidence="2">Uncharacterized protein</fullName>
    </submittedName>
</protein>
<comment type="caution">
    <text evidence="2">The sequence shown here is derived from an EMBL/GenBank/DDBJ whole genome shotgun (WGS) entry which is preliminary data.</text>
</comment>
<keyword evidence="1" id="KW-0812">Transmembrane</keyword>
<gene>
    <name evidence="2" type="ORF">A2Z23_01365</name>
</gene>
<reference evidence="2 3" key="1">
    <citation type="journal article" date="2016" name="Nat. Commun.">
        <title>Thousands of microbial genomes shed light on interconnected biogeochemical processes in an aquifer system.</title>
        <authorList>
            <person name="Anantharaman K."/>
            <person name="Brown C.T."/>
            <person name="Hug L.A."/>
            <person name="Sharon I."/>
            <person name="Castelle C.J."/>
            <person name="Probst A.J."/>
            <person name="Thomas B.C."/>
            <person name="Singh A."/>
            <person name="Wilkins M.J."/>
            <person name="Karaoz U."/>
            <person name="Brodie E.L."/>
            <person name="Williams K.H."/>
            <person name="Hubbard S.S."/>
            <person name="Banfield J.F."/>
        </authorList>
    </citation>
    <scope>NUCLEOTIDE SEQUENCE [LARGE SCALE GENOMIC DNA]</scope>
</reference>